<comment type="caution">
    <text evidence="2">The sequence shown here is derived from an EMBL/GenBank/DDBJ whole genome shotgun (WGS) entry which is preliminary data.</text>
</comment>
<dbReference type="Proteomes" id="UP000052167">
    <property type="component" value="Unassembled WGS sequence"/>
</dbReference>
<evidence type="ECO:0000259" key="1">
    <source>
        <dbReference type="PROSITE" id="PS51664"/>
    </source>
</evidence>
<dbReference type="EMBL" id="JOKJ01000021">
    <property type="protein sequence ID" value="KEQ05184.1"/>
    <property type="molecule type" value="Genomic_DNA"/>
</dbReference>
<dbReference type="AlphaFoldDB" id="A0A922TAA9"/>
<accession>A0A922TAA9</accession>
<dbReference type="NCBIfam" id="TIGR00702">
    <property type="entry name" value="YcaO-type kinase domain"/>
    <property type="match status" value="1"/>
</dbReference>
<sequence length="376" mass="40963">MPFLPRYGITRVSRLTGLDTIGVPVWSAVSPNARSIVIHHGKGVTDTDARVSATMEALERAVAGNPPMDTIIATRASLHAEGYAVNCLDGLIARGQMDITDEETIAWVRGTDVLSTVDTWVPYEAVVLDRTPDVVRFWQSSDGLASGNTLLEASFHGVLERIERDAEILWNIAGEEQRLETCCDPFSFEDPIIDDLVDRIDGADLTLRLFDITSDIGIACFAAFLGPAPIATRSLPRFIDVTKGSGAHPDPVRAAIRAITEAIQSRLTYISGARDDISPQTFERPLPREIIGYFDAKPRPVPLQNTTGSVALAELYDTVLGHLTNRSVGSVIVVPLTPPDLPFSVTKVLVPDLENPQGTRKRRFGPRGISRALFTL</sequence>
<evidence type="ECO:0000313" key="3">
    <source>
        <dbReference type="Proteomes" id="UP000052167"/>
    </source>
</evidence>
<evidence type="ECO:0000313" key="2">
    <source>
        <dbReference type="EMBL" id="KEQ05184.1"/>
    </source>
</evidence>
<keyword evidence="3" id="KW-1185">Reference proteome</keyword>
<name>A0A922TAA9_9HYPH</name>
<feature type="domain" description="YcaO" evidence="1">
    <location>
        <begin position="41"/>
        <end position="376"/>
    </location>
</feature>
<dbReference type="PROSITE" id="PS51664">
    <property type="entry name" value="YCAO"/>
    <property type="match status" value="1"/>
</dbReference>
<dbReference type="PANTHER" id="PTHR37809:SF1">
    <property type="entry name" value="RIBOSOMAL PROTEIN S12 METHYLTHIOTRANSFERASE ACCESSORY FACTOR YCAO"/>
    <property type="match status" value="1"/>
</dbReference>
<protein>
    <recommendedName>
        <fullName evidence="1">YcaO domain-containing protein</fullName>
    </recommendedName>
</protein>
<gene>
    <name evidence="2" type="ORF">GV68_11645</name>
</gene>
<dbReference type="InterPro" id="IPR003776">
    <property type="entry name" value="YcaO-like_dom"/>
</dbReference>
<dbReference type="PANTHER" id="PTHR37809">
    <property type="entry name" value="RIBOSOMAL PROTEIN S12 METHYLTHIOTRANSFERASE ACCESSORY FACTOR YCAO"/>
    <property type="match status" value="1"/>
</dbReference>
<reference evidence="2 3" key="1">
    <citation type="submission" date="2014-06" db="EMBL/GenBank/DDBJ databases">
        <title>Rhizobium pelagicum/R2-400B4.</title>
        <authorList>
            <person name="Kimes N.E."/>
            <person name="Lopez-Perez M."/>
        </authorList>
    </citation>
    <scope>NUCLEOTIDE SEQUENCE [LARGE SCALE GENOMIC DNA]</scope>
    <source>
        <strain evidence="2 3">R2-400B4</strain>
    </source>
</reference>
<dbReference type="Pfam" id="PF02624">
    <property type="entry name" value="YcaO"/>
    <property type="match status" value="1"/>
</dbReference>
<organism evidence="2 3">
    <name type="scientific">Pseudorhizobium pelagicum</name>
    <dbReference type="NCBI Taxonomy" id="1509405"/>
    <lineage>
        <taxon>Bacteria</taxon>
        <taxon>Pseudomonadati</taxon>
        <taxon>Pseudomonadota</taxon>
        <taxon>Alphaproteobacteria</taxon>
        <taxon>Hyphomicrobiales</taxon>
        <taxon>Rhizobiaceae</taxon>
        <taxon>Rhizobium/Agrobacterium group</taxon>
        <taxon>Pseudorhizobium</taxon>
    </lineage>
</organism>
<dbReference type="Gene3D" id="3.30.1330.230">
    <property type="match status" value="1"/>
</dbReference>
<dbReference type="Gene3D" id="3.30.160.660">
    <property type="match status" value="1"/>
</dbReference>
<dbReference type="Gene3D" id="3.30.40.250">
    <property type="match status" value="1"/>
</dbReference>
<proteinExistence type="predicted"/>